<keyword evidence="1" id="KW-0812">Transmembrane</keyword>
<accession>A0A1R2C5D7</accession>
<evidence type="ECO:0000256" key="1">
    <source>
        <dbReference type="SAM" id="Phobius"/>
    </source>
</evidence>
<organism evidence="2 3">
    <name type="scientific">Stentor coeruleus</name>
    <dbReference type="NCBI Taxonomy" id="5963"/>
    <lineage>
        <taxon>Eukaryota</taxon>
        <taxon>Sar</taxon>
        <taxon>Alveolata</taxon>
        <taxon>Ciliophora</taxon>
        <taxon>Postciliodesmatophora</taxon>
        <taxon>Heterotrichea</taxon>
        <taxon>Heterotrichida</taxon>
        <taxon>Stentoridae</taxon>
        <taxon>Stentor</taxon>
    </lineage>
</organism>
<feature type="transmembrane region" description="Helical" evidence="1">
    <location>
        <begin position="491"/>
        <end position="514"/>
    </location>
</feature>
<feature type="transmembrane region" description="Helical" evidence="1">
    <location>
        <begin position="305"/>
        <end position="324"/>
    </location>
</feature>
<feature type="transmembrane region" description="Helical" evidence="1">
    <location>
        <begin position="65"/>
        <end position="82"/>
    </location>
</feature>
<reference evidence="2 3" key="1">
    <citation type="submission" date="2016-11" db="EMBL/GenBank/DDBJ databases">
        <title>The macronuclear genome of Stentor coeruleus: a giant cell with tiny introns.</title>
        <authorList>
            <person name="Slabodnick M."/>
            <person name="Ruby J.G."/>
            <person name="Reiff S.B."/>
            <person name="Swart E.C."/>
            <person name="Gosai S."/>
            <person name="Prabakaran S."/>
            <person name="Witkowska E."/>
            <person name="Larue G.E."/>
            <person name="Fisher S."/>
            <person name="Freeman R.M."/>
            <person name="Gunawardena J."/>
            <person name="Chu W."/>
            <person name="Stover N.A."/>
            <person name="Gregory B.D."/>
            <person name="Nowacki M."/>
            <person name="Derisi J."/>
            <person name="Roy S.W."/>
            <person name="Marshall W.F."/>
            <person name="Sood P."/>
        </authorList>
    </citation>
    <scope>NUCLEOTIDE SEQUENCE [LARGE SCALE GENOMIC DNA]</scope>
    <source>
        <strain evidence="2">WM001</strain>
    </source>
</reference>
<sequence>MEKSQEPVYNVLQIEYIKKTTKIVRTIKSLKIFTLLSFLAIIASNVIILVEVSKEVQHSYYLENVVFLGKVNYCLSYIGFLARSLHLSKVFNQELPFQPEDLSYYSSQLPELHDFLLKGTDWSYWKSSFVVEKNVLPVYQSLLNPKIEWNNLADLLSDTYINVISSQVNRFLNNISNETLFPLIYNSLHISMNYLQNSFTSLILSEKARLSSLSTNFYYFFLVGVCLIAIFGLLSFIVICPLHKYLSEIWNELYKTTVLHSFAIRTKVNNRVEKFFHIDEYFMLDDLDIVKKTHFSHLWHYTARLFILVGLGLGLYFISMFVFYSSIEEYMKSKIDLADAMNVRRARISQRTMFAIEIFADYNGYGFGDMYGANIFPDSETSFNQLIIIIANSRRNLFKFSTQKILTNSVWTETYDIIPSENETLHYGIISGTFEMKIEAQYLSKVYKNCNFTCFQKIYKESKILMTYFISSLQRVDSSPNYYIVSMFKSLVIFTILSLFILLLLVVCYIFPYLSNEQKMVQHIQKILTEILIDRRTFNTRFSSARFSEENLLMIEELHVFQK</sequence>
<evidence type="ECO:0000313" key="2">
    <source>
        <dbReference type="EMBL" id="OMJ84238.1"/>
    </source>
</evidence>
<gene>
    <name evidence="2" type="ORF">SteCoe_14657</name>
</gene>
<dbReference type="EMBL" id="MPUH01000275">
    <property type="protein sequence ID" value="OMJ84238.1"/>
    <property type="molecule type" value="Genomic_DNA"/>
</dbReference>
<protein>
    <submittedName>
        <fullName evidence="2">Uncharacterized protein</fullName>
    </submittedName>
</protein>
<keyword evidence="1" id="KW-0472">Membrane</keyword>
<dbReference type="AlphaFoldDB" id="A0A1R2C5D7"/>
<comment type="caution">
    <text evidence="2">The sequence shown here is derived from an EMBL/GenBank/DDBJ whole genome shotgun (WGS) entry which is preliminary data.</text>
</comment>
<keyword evidence="1" id="KW-1133">Transmembrane helix</keyword>
<keyword evidence="3" id="KW-1185">Reference proteome</keyword>
<evidence type="ECO:0000313" key="3">
    <source>
        <dbReference type="Proteomes" id="UP000187209"/>
    </source>
</evidence>
<dbReference type="Proteomes" id="UP000187209">
    <property type="component" value="Unassembled WGS sequence"/>
</dbReference>
<feature type="transmembrane region" description="Helical" evidence="1">
    <location>
        <begin position="32"/>
        <end position="53"/>
    </location>
</feature>
<name>A0A1R2C5D7_9CILI</name>
<feature type="transmembrane region" description="Helical" evidence="1">
    <location>
        <begin position="217"/>
        <end position="239"/>
    </location>
</feature>
<proteinExistence type="predicted"/>